<evidence type="ECO:0000256" key="3">
    <source>
        <dbReference type="ARBA" id="ARBA00023125"/>
    </source>
</evidence>
<dbReference type="FunFam" id="4.10.280.10:FF:000021">
    <property type="entry name" value="Transcription factor bHLH130 family"/>
    <property type="match status" value="1"/>
</dbReference>
<keyword evidence="4" id="KW-0804">Transcription</keyword>
<dbReference type="InterPro" id="IPR036638">
    <property type="entry name" value="HLH_DNA-bd_sf"/>
</dbReference>
<dbReference type="GO" id="GO:0005634">
    <property type="term" value="C:nucleus"/>
    <property type="evidence" value="ECO:0007669"/>
    <property type="project" value="UniProtKB-SubCell"/>
</dbReference>
<evidence type="ECO:0000256" key="1">
    <source>
        <dbReference type="ARBA" id="ARBA00004123"/>
    </source>
</evidence>
<feature type="region of interest" description="Disordered" evidence="6">
    <location>
        <begin position="31"/>
        <end position="74"/>
    </location>
</feature>
<protein>
    <recommendedName>
        <fullName evidence="7">BHLH domain-containing protein</fullName>
    </recommendedName>
</protein>
<comment type="subcellular location">
    <subcellularLocation>
        <location evidence="1">Nucleus</location>
    </subcellularLocation>
</comment>
<sequence length="563" mass="60704">MLGPGSSSRAYSDQVGGKPLMQSLNRTIQEQGGSQLGGACPPMLPKNGAGRQGPWGGASNNPLKDWSSGRSGGMMDLDCRNNMPNEYPSALVDQVPAPISDPYRGSGGLTRYHSAPSSLLQSLIGSAELQQEMSRISQLDSSLSSLFTDAELNSLNPSNEGKLEQMEAEHSSNSVFDKYGVMNTRKFDSRLGKSGGPYDHLNSMNSPSKPPMMQPVYKHTMEVLHENVSATPQMGSQLNSHLNSPLNVQLNSQLNSQMPTATQLTSSMGLSSTMGLLGQQDSSRGQHMNLGSIAQNMASDFSCGFPTGSVSAGKLSNSRLAHKNGNNNSLLRQSSSPAGLLAQLSIDVQSMSAAAKNEKQSLSSPNAHSPSESLSGGTSEENGGAGTGPATPGMLSSIDVGGWEDAQSYMNSWDSSNFAARKRFRDMDIDPMVADSFRPDPVRSSQDQNPPPLTRHMSLPAQKSQSPLLTDDMLQSVPCRIRAKRGCATHPRSIAERVRRTRISERMRKLQELVPNMDKQTNTADMLDEAVEYVKQLQRQVQELTESKCNGNCREHKDNNPSS</sequence>
<dbReference type="Proteomes" id="UP001633002">
    <property type="component" value="Unassembled WGS sequence"/>
</dbReference>
<dbReference type="Gene3D" id="4.10.280.10">
    <property type="entry name" value="Helix-loop-helix DNA-binding domain"/>
    <property type="match status" value="1"/>
</dbReference>
<evidence type="ECO:0000259" key="7">
    <source>
        <dbReference type="PROSITE" id="PS50888"/>
    </source>
</evidence>
<dbReference type="InterPro" id="IPR045239">
    <property type="entry name" value="bHLH95_bHLH"/>
</dbReference>
<evidence type="ECO:0000256" key="2">
    <source>
        <dbReference type="ARBA" id="ARBA00023015"/>
    </source>
</evidence>
<dbReference type="PROSITE" id="PS50888">
    <property type="entry name" value="BHLH"/>
    <property type="match status" value="1"/>
</dbReference>
<dbReference type="InterPro" id="IPR011598">
    <property type="entry name" value="bHLH_dom"/>
</dbReference>
<dbReference type="SMART" id="SM00353">
    <property type="entry name" value="HLH"/>
    <property type="match status" value="1"/>
</dbReference>
<dbReference type="PANTHER" id="PTHR16223">
    <property type="entry name" value="TRANSCRIPTION FACTOR BHLH83-RELATED"/>
    <property type="match status" value="1"/>
</dbReference>
<reference evidence="8 9" key="1">
    <citation type="submission" date="2024-09" db="EMBL/GenBank/DDBJ databases">
        <title>Chromosome-scale assembly of Riccia sorocarpa.</title>
        <authorList>
            <person name="Paukszto L."/>
        </authorList>
    </citation>
    <scope>NUCLEOTIDE SEQUENCE [LARGE SCALE GENOMIC DNA]</scope>
    <source>
        <strain evidence="8">LP-2024</strain>
        <tissue evidence="8">Aerial parts of the thallus</tissue>
    </source>
</reference>
<dbReference type="AlphaFoldDB" id="A0ABD3GZ69"/>
<dbReference type="PANTHER" id="PTHR16223:SF125">
    <property type="entry name" value="OS08G0506700 PROTEIN"/>
    <property type="match status" value="1"/>
</dbReference>
<feature type="region of interest" description="Disordered" evidence="6">
    <location>
        <begin position="355"/>
        <end position="399"/>
    </location>
</feature>
<evidence type="ECO:0000256" key="6">
    <source>
        <dbReference type="SAM" id="MobiDB-lite"/>
    </source>
</evidence>
<gene>
    <name evidence="8" type="ORF">R1sor_002440</name>
</gene>
<proteinExistence type="predicted"/>
<keyword evidence="9" id="KW-1185">Reference proteome</keyword>
<comment type="caution">
    <text evidence="8">The sequence shown here is derived from an EMBL/GenBank/DDBJ whole genome shotgun (WGS) entry which is preliminary data.</text>
</comment>
<dbReference type="EMBL" id="JBJQOH010000006">
    <property type="protein sequence ID" value="KAL3684418.1"/>
    <property type="molecule type" value="Genomic_DNA"/>
</dbReference>
<dbReference type="SUPFAM" id="SSF47459">
    <property type="entry name" value="HLH, helix-loop-helix DNA-binding domain"/>
    <property type="match status" value="1"/>
</dbReference>
<dbReference type="InterPro" id="IPR045843">
    <property type="entry name" value="IND-like"/>
</dbReference>
<dbReference type="Pfam" id="PF00010">
    <property type="entry name" value="HLH"/>
    <property type="match status" value="1"/>
</dbReference>
<evidence type="ECO:0000313" key="8">
    <source>
        <dbReference type="EMBL" id="KAL3684418.1"/>
    </source>
</evidence>
<feature type="compositionally biased region" description="Polar residues" evidence="6">
    <location>
        <begin position="360"/>
        <end position="381"/>
    </location>
</feature>
<name>A0ABD3GZ69_9MARC</name>
<keyword evidence="2" id="KW-0805">Transcription regulation</keyword>
<dbReference type="CDD" id="cd11393">
    <property type="entry name" value="bHLH_AtbHLH_like"/>
    <property type="match status" value="1"/>
</dbReference>
<keyword evidence="3" id="KW-0238">DNA-binding</keyword>
<evidence type="ECO:0000256" key="4">
    <source>
        <dbReference type="ARBA" id="ARBA00023163"/>
    </source>
</evidence>
<feature type="region of interest" description="Disordered" evidence="6">
    <location>
        <begin position="432"/>
        <end position="468"/>
    </location>
</feature>
<dbReference type="GO" id="GO:0000976">
    <property type="term" value="F:transcription cis-regulatory region binding"/>
    <property type="evidence" value="ECO:0007669"/>
    <property type="project" value="UniProtKB-ARBA"/>
</dbReference>
<evidence type="ECO:0000313" key="9">
    <source>
        <dbReference type="Proteomes" id="UP001633002"/>
    </source>
</evidence>
<organism evidence="8 9">
    <name type="scientific">Riccia sorocarpa</name>
    <dbReference type="NCBI Taxonomy" id="122646"/>
    <lineage>
        <taxon>Eukaryota</taxon>
        <taxon>Viridiplantae</taxon>
        <taxon>Streptophyta</taxon>
        <taxon>Embryophyta</taxon>
        <taxon>Marchantiophyta</taxon>
        <taxon>Marchantiopsida</taxon>
        <taxon>Marchantiidae</taxon>
        <taxon>Marchantiales</taxon>
        <taxon>Ricciaceae</taxon>
        <taxon>Riccia</taxon>
    </lineage>
</organism>
<accession>A0ABD3GZ69</accession>
<feature type="domain" description="BHLH" evidence="7">
    <location>
        <begin position="487"/>
        <end position="537"/>
    </location>
</feature>
<evidence type="ECO:0000256" key="5">
    <source>
        <dbReference type="ARBA" id="ARBA00023242"/>
    </source>
</evidence>
<keyword evidence="5" id="KW-0539">Nucleus</keyword>